<dbReference type="Proteomes" id="UP000326169">
    <property type="component" value="Unassembled WGS sequence"/>
</dbReference>
<gene>
    <name evidence="1" type="ORF">NIES46_33990</name>
</gene>
<reference evidence="1 2" key="1">
    <citation type="journal article" date="2019" name="J Genomics">
        <title>The Draft Genome of a Hydrogen-producing Cyanobacterium, Arthrospira platensis NIES-46.</title>
        <authorList>
            <person name="Suzuki S."/>
            <person name="Yamaguchi H."/>
            <person name="Kawachi M."/>
        </authorList>
    </citation>
    <scope>NUCLEOTIDE SEQUENCE [LARGE SCALE GENOMIC DNA]</scope>
    <source>
        <strain evidence="1 2">NIES-46</strain>
    </source>
</reference>
<evidence type="ECO:0000313" key="1">
    <source>
        <dbReference type="EMBL" id="GCE95336.1"/>
    </source>
</evidence>
<sequence length="52" mass="5440">MKLWDLATGEMLATFTGDGAIASCAVAADGVTVVGGDWLGRVYFLRLHGLRG</sequence>
<keyword evidence="2" id="KW-1185">Reference proteome</keyword>
<name>A0A5M3TBV6_LIMPL</name>
<dbReference type="GeneID" id="301684184"/>
<dbReference type="SUPFAM" id="SSF50998">
    <property type="entry name" value="Quinoprotein alcohol dehydrogenase-like"/>
    <property type="match status" value="1"/>
</dbReference>
<organism evidence="1 2">
    <name type="scientific">Limnospira platensis NIES-46</name>
    <dbReference type="NCBI Taxonomy" id="1236695"/>
    <lineage>
        <taxon>Bacteria</taxon>
        <taxon>Bacillati</taxon>
        <taxon>Cyanobacteriota</taxon>
        <taxon>Cyanophyceae</taxon>
        <taxon>Oscillatoriophycideae</taxon>
        <taxon>Oscillatoriales</taxon>
        <taxon>Sirenicapillariaceae</taxon>
        <taxon>Limnospira</taxon>
    </lineage>
</organism>
<evidence type="ECO:0000313" key="2">
    <source>
        <dbReference type="Proteomes" id="UP000326169"/>
    </source>
</evidence>
<dbReference type="InterPro" id="IPR015943">
    <property type="entry name" value="WD40/YVTN_repeat-like_dom_sf"/>
</dbReference>
<comment type="caution">
    <text evidence="1">The sequence shown here is derived from an EMBL/GenBank/DDBJ whole genome shotgun (WGS) entry which is preliminary data.</text>
</comment>
<dbReference type="InterPro" id="IPR011047">
    <property type="entry name" value="Quinoprotein_ADH-like_sf"/>
</dbReference>
<accession>A0A5M3TBV6</accession>
<evidence type="ECO:0008006" key="3">
    <source>
        <dbReference type="Google" id="ProtNLM"/>
    </source>
</evidence>
<proteinExistence type="predicted"/>
<protein>
    <recommendedName>
        <fullName evidence="3">WD-40 repeat protein</fullName>
    </recommendedName>
</protein>
<dbReference type="Gene3D" id="2.130.10.10">
    <property type="entry name" value="YVTN repeat-like/Quinoprotein amine dehydrogenase"/>
    <property type="match status" value="1"/>
</dbReference>
<dbReference type="RefSeq" id="WP_014275277.1">
    <property type="nucleotide sequence ID" value="NZ_BIMW01000127.1"/>
</dbReference>
<dbReference type="EMBL" id="BIMW01000127">
    <property type="protein sequence ID" value="GCE95336.1"/>
    <property type="molecule type" value="Genomic_DNA"/>
</dbReference>